<evidence type="ECO:0000313" key="3">
    <source>
        <dbReference type="Proteomes" id="UP001259832"/>
    </source>
</evidence>
<keyword evidence="3" id="KW-1185">Reference proteome</keyword>
<proteinExistence type="predicted"/>
<reference evidence="2" key="1">
    <citation type="submission" date="2023-08" db="EMBL/GenBank/DDBJ databases">
        <title>Reference Genome Resource for the Citrus Pathogen Phytophthora citrophthora.</title>
        <authorList>
            <person name="Moller H."/>
            <person name="Coetzee B."/>
            <person name="Rose L.J."/>
            <person name="Van Niekerk J.M."/>
        </authorList>
    </citation>
    <scope>NUCLEOTIDE SEQUENCE</scope>
    <source>
        <strain evidence="2">STE-U-9442</strain>
    </source>
</reference>
<organism evidence="2 3">
    <name type="scientific">Phytophthora citrophthora</name>
    <dbReference type="NCBI Taxonomy" id="4793"/>
    <lineage>
        <taxon>Eukaryota</taxon>
        <taxon>Sar</taxon>
        <taxon>Stramenopiles</taxon>
        <taxon>Oomycota</taxon>
        <taxon>Peronosporomycetes</taxon>
        <taxon>Peronosporales</taxon>
        <taxon>Peronosporaceae</taxon>
        <taxon>Phytophthora</taxon>
    </lineage>
</organism>
<sequence>MVWARDNLLIKATATYSTIGGMARTRKTRREKPATQAPTEHDIDFGHLWRQLWAAGWMSKRPTGLQTEWSYASLGRSSVFVGEHAVVEHTFQSGLLEDSTEASQTQTTDDHDDEPLERDTNEDAHEQLDSPQVDVRAS</sequence>
<feature type="region of interest" description="Disordered" evidence="1">
    <location>
        <begin position="91"/>
        <end position="138"/>
    </location>
</feature>
<accession>A0AAD9LIL3</accession>
<gene>
    <name evidence="2" type="ORF">P3T76_009760</name>
</gene>
<dbReference type="AlphaFoldDB" id="A0AAD9LIL3"/>
<evidence type="ECO:0000313" key="2">
    <source>
        <dbReference type="EMBL" id="KAK1936982.1"/>
    </source>
</evidence>
<name>A0AAD9LIL3_9STRA</name>
<protein>
    <submittedName>
        <fullName evidence="2">Uncharacterized protein</fullName>
    </submittedName>
</protein>
<feature type="compositionally biased region" description="Basic and acidic residues" evidence="1">
    <location>
        <begin position="117"/>
        <end position="128"/>
    </location>
</feature>
<dbReference type="EMBL" id="JASMQC010000020">
    <property type="protein sequence ID" value="KAK1936982.1"/>
    <property type="molecule type" value="Genomic_DNA"/>
</dbReference>
<comment type="caution">
    <text evidence="2">The sequence shown here is derived from an EMBL/GenBank/DDBJ whole genome shotgun (WGS) entry which is preliminary data.</text>
</comment>
<evidence type="ECO:0000256" key="1">
    <source>
        <dbReference type="SAM" id="MobiDB-lite"/>
    </source>
</evidence>
<dbReference type="Proteomes" id="UP001259832">
    <property type="component" value="Unassembled WGS sequence"/>
</dbReference>